<organism evidence="1 2">
    <name type="scientific">Halolamina salifodinae</name>
    <dbReference type="NCBI Taxonomy" id="1202767"/>
    <lineage>
        <taxon>Archaea</taxon>
        <taxon>Methanobacteriati</taxon>
        <taxon>Methanobacteriota</taxon>
        <taxon>Stenosarchaea group</taxon>
        <taxon>Halobacteria</taxon>
        <taxon>Halobacteriales</taxon>
        <taxon>Haloferacaceae</taxon>
    </lineage>
</organism>
<dbReference type="Proteomes" id="UP000823736">
    <property type="component" value="Unassembled WGS sequence"/>
</dbReference>
<evidence type="ECO:0000313" key="2">
    <source>
        <dbReference type="Proteomes" id="UP000823736"/>
    </source>
</evidence>
<reference evidence="1" key="1">
    <citation type="submission" date="2021-03" db="EMBL/GenBank/DDBJ databases">
        <title>Genomic Encyclopedia of Type Strains, Phase IV (KMG-IV): sequencing the most valuable type-strain genomes for metagenomic binning, comparative biology and taxonomic classification.</title>
        <authorList>
            <person name="Goeker M."/>
        </authorList>
    </citation>
    <scope>NUCLEOTIDE SEQUENCE</scope>
    <source>
        <strain evidence="1">DSM 26232</strain>
    </source>
</reference>
<comment type="caution">
    <text evidence="1">The sequence shown here is derived from an EMBL/GenBank/DDBJ whole genome shotgun (WGS) entry which is preliminary data.</text>
</comment>
<dbReference type="RefSeq" id="WP_209491636.1">
    <property type="nucleotide sequence ID" value="NZ_JAGGLC010000003.1"/>
</dbReference>
<keyword evidence="2" id="KW-1185">Reference proteome</keyword>
<dbReference type="AlphaFoldDB" id="A0A8T4GYP5"/>
<sequence>MTYQCKLNLIERNASVADGLSGSDVGGKGTVFLEDDQLVFGSSRTGGVEAFVGDTLDSALFGLPSRLGLYDPFSVSRSEADRYDDTTYLNWAEIEGVCALKHGSGSSVFVESSDLEPGQRYQFVLEPKAEHSGFVSTGAVGTHAEFAEELLRRAESAEVIDVQSDITGSTELLDISP</sequence>
<dbReference type="EMBL" id="JAGGLC010000003">
    <property type="protein sequence ID" value="MBP1987382.1"/>
    <property type="molecule type" value="Genomic_DNA"/>
</dbReference>
<protein>
    <submittedName>
        <fullName evidence="1">Uncharacterized protein</fullName>
    </submittedName>
</protein>
<gene>
    <name evidence="1" type="ORF">J2753_001880</name>
</gene>
<proteinExistence type="predicted"/>
<dbReference type="OrthoDB" id="306198at2157"/>
<accession>A0A8T4GYP5</accession>
<name>A0A8T4GYP5_9EURY</name>
<evidence type="ECO:0000313" key="1">
    <source>
        <dbReference type="EMBL" id="MBP1987382.1"/>
    </source>
</evidence>